<evidence type="ECO:0000256" key="1">
    <source>
        <dbReference type="SAM" id="MobiDB-lite"/>
    </source>
</evidence>
<dbReference type="Proteomes" id="UP001066276">
    <property type="component" value="Chromosome 1_2"/>
</dbReference>
<accession>A0AAV7VXT2</accession>
<protein>
    <submittedName>
        <fullName evidence="2">Uncharacterized protein</fullName>
    </submittedName>
</protein>
<evidence type="ECO:0000313" key="3">
    <source>
        <dbReference type="Proteomes" id="UP001066276"/>
    </source>
</evidence>
<feature type="region of interest" description="Disordered" evidence="1">
    <location>
        <begin position="1"/>
        <end position="21"/>
    </location>
</feature>
<name>A0AAV7VXT2_PLEWA</name>
<proteinExistence type="predicted"/>
<dbReference type="EMBL" id="JANPWB010000002">
    <property type="protein sequence ID" value="KAJ1205306.1"/>
    <property type="molecule type" value="Genomic_DNA"/>
</dbReference>
<gene>
    <name evidence="2" type="ORF">NDU88_000741</name>
</gene>
<keyword evidence="3" id="KW-1185">Reference proteome</keyword>
<organism evidence="2 3">
    <name type="scientific">Pleurodeles waltl</name>
    <name type="common">Iberian ribbed newt</name>
    <dbReference type="NCBI Taxonomy" id="8319"/>
    <lineage>
        <taxon>Eukaryota</taxon>
        <taxon>Metazoa</taxon>
        <taxon>Chordata</taxon>
        <taxon>Craniata</taxon>
        <taxon>Vertebrata</taxon>
        <taxon>Euteleostomi</taxon>
        <taxon>Amphibia</taxon>
        <taxon>Batrachia</taxon>
        <taxon>Caudata</taxon>
        <taxon>Salamandroidea</taxon>
        <taxon>Salamandridae</taxon>
        <taxon>Pleurodelinae</taxon>
        <taxon>Pleurodeles</taxon>
    </lineage>
</organism>
<sequence length="70" mass="7078">MPDTCRPIQGAVGQEEGSGGGGCGAAGVVPVFVHPGAHRRCNIGADRALANTLLRGGPRLTPQTADKMLL</sequence>
<dbReference type="AlphaFoldDB" id="A0AAV7VXT2"/>
<comment type="caution">
    <text evidence="2">The sequence shown here is derived from an EMBL/GenBank/DDBJ whole genome shotgun (WGS) entry which is preliminary data.</text>
</comment>
<evidence type="ECO:0000313" key="2">
    <source>
        <dbReference type="EMBL" id="KAJ1205306.1"/>
    </source>
</evidence>
<reference evidence="2" key="1">
    <citation type="journal article" date="2022" name="bioRxiv">
        <title>Sequencing and chromosome-scale assembly of the giantPleurodeles waltlgenome.</title>
        <authorList>
            <person name="Brown T."/>
            <person name="Elewa A."/>
            <person name="Iarovenko S."/>
            <person name="Subramanian E."/>
            <person name="Araus A.J."/>
            <person name="Petzold A."/>
            <person name="Susuki M."/>
            <person name="Suzuki K.-i.T."/>
            <person name="Hayashi T."/>
            <person name="Toyoda A."/>
            <person name="Oliveira C."/>
            <person name="Osipova E."/>
            <person name="Leigh N.D."/>
            <person name="Simon A."/>
            <person name="Yun M.H."/>
        </authorList>
    </citation>
    <scope>NUCLEOTIDE SEQUENCE</scope>
    <source>
        <strain evidence="2">20211129_DDA</strain>
        <tissue evidence="2">Liver</tissue>
    </source>
</reference>